<protein>
    <recommendedName>
        <fullName evidence="2">Acyltransferase 3 domain-containing protein</fullName>
    </recommendedName>
</protein>
<organism evidence="3 4">
    <name type="scientific">Commensalibacter intestini</name>
    <dbReference type="NCBI Taxonomy" id="479936"/>
    <lineage>
        <taxon>Bacteria</taxon>
        <taxon>Pseudomonadati</taxon>
        <taxon>Pseudomonadota</taxon>
        <taxon>Alphaproteobacteria</taxon>
        <taxon>Acetobacterales</taxon>
        <taxon>Acetobacteraceae</taxon>
    </lineage>
</organism>
<keyword evidence="1" id="KW-0472">Membrane</keyword>
<dbReference type="GO" id="GO:0000271">
    <property type="term" value="P:polysaccharide biosynthetic process"/>
    <property type="evidence" value="ECO:0007669"/>
    <property type="project" value="TreeGrafter"/>
</dbReference>
<comment type="caution">
    <text evidence="3">The sequence shown here is derived from an EMBL/GenBank/DDBJ whole genome shotgun (WGS) entry which is preliminary data.</text>
</comment>
<feature type="transmembrane region" description="Helical" evidence="1">
    <location>
        <begin position="45"/>
        <end position="66"/>
    </location>
</feature>
<sequence>MLFGQIPMVFEIAIFTTIIVSIFSTKYFSFLDKAEQGRELTIDGLRAFLALAVIYHHMVFSYNLFYGKGWIIDYPVNARLGKVALSFFFMISAYILTQKNIQTTCGFIKFYINRFFRIAPMFWLSTSICLGTAIIFGSHIDYYSLLDKLCVWYDAGLFLTDRKPDINNFDKTYFINAGVMWSLSWEWLLYFSLPILIVLRHKINSFVISQFLNFIAVYCISYLSYTWAVFILCFSLGMTARDIKPFIKIPKTANNIIILLCLCIIFLRKTGPFDISTIVIEFILFVCICQGGDFFGILRSKGAVRLGEVSYSIYLLHGIVLFYMNKILVHWNLSKIEYGLTALLCIILVCLSSCFTFVLIESKGIMLGRHIYKKCVIEL</sequence>
<name>A0A251ZV26_9PROT</name>
<feature type="transmembrane region" description="Helical" evidence="1">
    <location>
        <begin position="279"/>
        <end position="297"/>
    </location>
</feature>
<reference evidence="4" key="1">
    <citation type="submission" date="2014-06" db="EMBL/GenBank/DDBJ databases">
        <authorList>
            <person name="Winans N.J."/>
            <person name="Newell P.D."/>
            <person name="Douglas A.E."/>
        </authorList>
    </citation>
    <scope>NUCLEOTIDE SEQUENCE [LARGE SCALE GENOMIC DNA]</scope>
    <source>
        <strain evidence="4">DmL_052</strain>
    </source>
</reference>
<dbReference type="RefSeq" id="WP_086632249.1">
    <property type="nucleotide sequence ID" value="NZ_JOPB01000006.1"/>
</dbReference>
<evidence type="ECO:0000313" key="3">
    <source>
        <dbReference type="EMBL" id="OUI78520.1"/>
    </source>
</evidence>
<dbReference type="Pfam" id="PF01757">
    <property type="entry name" value="Acyl_transf_3"/>
    <property type="match status" value="1"/>
</dbReference>
<keyword evidence="4" id="KW-1185">Reference proteome</keyword>
<dbReference type="GO" id="GO:0016747">
    <property type="term" value="F:acyltransferase activity, transferring groups other than amino-acyl groups"/>
    <property type="evidence" value="ECO:0007669"/>
    <property type="project" value="InterPro"/>
</dbReference>
<feature type="transmembrane region" description="Helical" evidence="1">
    <location>
        <begin position="211"/>
        <end position="237"/>
    </location>
</feature>
<feature type="transmembrane region" description="Helical" evidence="1">
    <location>
        <begin position="118"/>
        <end position="140"/>
    </location>
</feature>
<feature type="transmembrane region" description="Helical" evidence="1">
    <location>
        <begin position="78"/>
        <end position="97"/>
    </location>
</feature>
<dbReference type="GO" id="GO:0016020">
    <property type="term" value="C:membrane"/>
    <property type="evidence" value="ECO:0007669"/>
    <property type="project" value="TreeGrafter"/>
</dbReference>
<accession>A0A251ZV26</accession>
<keyword evidence="1" id="KW-1133">Transmembrane helix</keyword>
<dbReference type="PANTHER" id="PTHR23028">
    <property type="entry name" value="ACETYLTRANSFERASE"/>
    <property type="match status" value="1"/>
</dbReference>
<feature type="domain" description="Acyltransferase 3" evidence="2">
    <location>
        <begin position="42"/>
        <end position="352"/>
    </location>
</feature>
<dbReference type="EMBL" id="JOPB01000006">
    <property type="protein sequence ID" value="OUI78520.1"/>
    <property type="molecule type" value="Genomic_DNA"/>
</dbReference>
<feature type="transmembrane region" description="Helical" evidence="1">
    <location>
        <begin position="173"/>
        <end position="199"/>
    </location>
</feature>
<feature type="transmembrane region" description="Helical" evidence="1">
    <location>
        <begin position="309"/>
        <end position="328"/>
    </location>
</feature>
<evidence type="ECO:0000256" key="1">
    <source>
        <dbReference type="SAM" id="Phobius"/>
    </source>
</evidence>
<feature type="transmembrane region" description="Helical" evidence="1">
    <location>
        <begin position="340"/>
        <end position="360"/>
    </location>
</feature>
<feature type="transmembrane region" description="Helical" evidence="1">
    <location>
        <begin position="6"/>
        <end position="24"/>
    </location>
</feature>
<evidence type="ECO:0000259" key="2">
    <source>
        <dbReference type="Pfam" id="PF01757"/>
    </source>
</evidence>
<dbReference type="Proteomes" id="UP000194946">
    <property type="component" value="Unassembled WGS sequence"/>
</dbReference>
<dbReference type="InterPro" id="IPR002656">
    <property type="entry name" value="Acyl_transf_3_dom"/>
</dbReference>
<keyword evidence="1" id="KW-0812">Transmembrane</keyword>
<evidence type="ECO:0000313" key="4">
    <source>
        <dbReference type="Proteomes" id="UP000194946"/>
    </source>
</evidence>
<proteinExistence type="predicted"/>
<dbReference type="AlphaFoldDB" id="A0A251ZV26"/>
<feature type="transmembrane region" description="Helical" evidence="1">
    <location>
        <begin position="249"/>
        <end position="267"/>
    </location>
</feature>
<gene>
    <name evidence="3" type="ORF">HK18_08390</name>
</gene>
<dbReference type="PANTHER" id="PTHR23028:SF53">
    <property type="entry name" value="ACYL_TRANSF_3 DOMAIN-CONTAINING PROTEIN"/>
    <property type="match status" value="1"/>
</dbReference>
<dbReference type="InterPro" id="IPR050879">
    <property type="entry name" value="Acyltransferase_3"/>
</dbReference>